<dbReference type="InterPro" id="IPR008693">
    <property type="entry name" value="MmpS"/>
</dbReference>
<dbReference type="Proteomes" id="UP000248749">
    <property type="component" value="Unassembled WGS sequence"/>
</dbReference>
<sequence>MPPVHLPPGYPPPYGPPAPPRGSTTRSTVIGIVVAAATVLVFGFCACLGVAGWLVGAEGRYSGDPYAEEPYYDPYDDDEEPEVGGWPTAESTPTLRPAQTPSDGPGKVTVVYEVTGDGPADLEYYDANGDFIQVERVKLPWRQRLRMHDDNRVMVLASNSDGEATIACRVTVDGARVAEDASDWAVNCTG</sequence>
<keyword evidence="10" id="KW-1185">Reference proteome</keyword>
<proteinExistence type="inferred from homology"/>
<feature type="compositionally biased region" description="Acidic residues" evidence="7">
    <location>
        <begin position="68"/>
        <end position="82"/>
    </location>
</feature>
<comment type="subcellular location">
    <subcellularLocation>
        <location evidence="1">Cell membrane</location>
    </subcellularLocation>
</comment>
<reference evidence="9 10" key="1">
    <citation type="submission" date="2018-01" db="EMBL/GenBank/DDBJ databases">
        <title>Draft genome sequence of Salinispora sp. 13K206.</title>
        <authorList>
            <person name="Sahin N."/>
            <person name="Saygin H."/>
            <person name="Ay H."/>
        </authorList>
    </citation>
    <scope>NUCLEOTIDE SEQUENCE [LARGE SCALE GENOMIC DNA]</scope>
    <source>
        <strain evidence="9 10">13K206</strain>
    </source>
</reference>
<feature type="compositionally biased region" description="Polar residues" evidence="7">
    <location>
        <begin position="89"/>
        <end position="102"/>
    </location>
</feature>
<accession>A0A2W2CCI9</accession>
<dbReference type="GO" id="GO:0005886">
    <property type="term" value="C:plasma membrane"/>
    <property type="evidence" value="ECO:0007669"/>
    <property type="project" value="UniProtKB-SubCell"/>
</dbReference>
<evidence type="ECO:0000256" key="8">
    <source>
        <dbReference type="SAM" id="Phobius"/>
    </source>
</evidence>
<protein>
    <recommendedName>
        <fullName evidence="11">MmpS family protein</fullName>
    </recommendedName>
</protein>
<evidence type="ECO:0000313" key="9">
    <source>
        <dbReference type="EMBL" id="PZF95430.1"/>
    </source>
</evidence>
<keyword evidence="5 8" id="KW-1133">Transmembrane helix</keyword>
<dbReference type="AlphaFoldDB" id="A0A2W2CCI9"/>
<evidence type="ECO:0000256" key="5">
    <source>
        <dbReference type="ARBA" id="ARBA00022989"/>
    </source>
</evidence>
<evidence type="ECO:0000256" key="2">
    <source>
        <dbReference type="ARBA" id="ARBA00007531"/>
    </source>
</evidence>
<dbReference type="InterPro" id="IPR038468">
    <property type="entry name" value="MmpS_C"/>
</dbReference>
<evidence type="ECO:0000313" key="10">
    <source>
        <dbReference type="Proteomes" id="UP000248749"/>
    </source>
</evidence>
<dbReference type="Pfam" id="PF05423">
    <property type="entry name" value="Mycobact_memb"/>
    <property type="match status" value="1"/>
</dbReference>
<feature type="compositionally biased region" description="Pro residues" evidence="7">
    <location>
        <begin position="1"/>
        <end position="20"/>
    </location>
</feature>
<name>A0A2W2CCI9_9ACTN</name>
<dbReference type="EMBL" id="POUB01000127">
    <property type="protein sequence ID" value="PZF95430.1"/>
    <property type="molecule type" value="Genomic_DNA"/>
</dbReference>
<keyword evidence="4 8" id="KW-0812">Transmembrane</keyword>
<evidence type="ECO:0000256" key="7">
    <source>
        <dbReference type="SAM" id="MobiDB-lite"/>
    </source>
</evidence>
<evidence type="ECO:0000256" key="6">
    <source>
        <dbReference type="ARBA" id="ARBA00023136"/>
    </source>
</evidence>
<comment type="caution">
    <text evidence="9">The sequence shown here is derived from an EMBL/GenBank/DDBJ whole genome shotgun (WGS) entry which is preliminary data.</text>
</comment>
<evidence type="ECO:0000256" key="3">
    <source>
        <dbReference type="ARBA" id="ARBA00022475"/>
    </source>
</evidence>
<evidence type="ECO:0000256" key="4">
    <source>
        <dbReference type="ARBA" id="ARBA00022692"/>
    </source>
</evidence>
<comment type="similarity">
    <text evidence="2">Belongs to the MmpS family.</text>
</comment>
<feature type="region of interest" description="Disordered" evidence="7">
    <location>
        <begin position="1"/>
        <end position="23"/>
    </location>
</feature>
<organism evidence="9 10">
    <name type="scientific">Micromonospora deserti</name>
    <dbReference type="NCBI Taxonomy" id="2070366"/>
    <lineage>
        <taxon>Bacteria</taxon>
        <taxon>Bacillati</taxon>
        <taxon>Actinomycetota</taxon>
        <taxon>Actinomycetes</taxon>
        <taxon>Micromonosporales</taxon>
        <taxon>Micromonosporaceae</taxon>
        <taxon>Micromonospora</taxon>
    </lineage>
</organism>
<gene>
    <name evidence="9" type="ORF">C1I99_18305</name>
</gene>
<feature type="region of interest" description="Disordered" evidence="7">
    <location>
        <begin position="68"/>
        <end position="106"/>
    </location>
</feature>
<feature type="transmembrane region" description="Helical" evidence="8">
    <location>
        <begin position="29"/>
        <end position="55"/>
    </location>
</feature>
<keyword evidence="6 8" id="KW-0472">Membrane</keyword>
<evidence type="ECO:0000256" key="1">
    <source>
        <dbReference type="ARBA" id="ARBA00004236"/>
    </source>
</evidence>
<dbReference type="Gene3D" id="2.60.40.2880">
    <property type="entry name" value="MmpS1-5, C-terminal soluble domain"/>
    <property type="match status" value="1"/>
</dbReference>
<evidence type="ECO:0008006" key="11">
    <source>
        <dbReference type="Google" id="ProtNLM"/>
    </source>
</evidence>
<keyword evidence="3" id="KW-1003">Cell membrane</keyword>